<feature type="transmembrane region" description="Helical" evidence="6">
    <location>
        <begin position="136"/>
        <end position="155"/>
    </location>
</feature>
<dbReference type="RefSeq" id="WP_084428779.1">
    <property type="nucleotide sequence ID" value="NZ_FWXV01000003.1"/>
</dbReference>
<name>A0A1W2EK44_KIBAR</name>
<dbReference type="OrthoDB" id="137613at2"/>
<feature type="transmembrane region" description="Helical" evidence="6">
    <location>
        <begin position="371"/>
        <end position="396"/>
    </location>
</feature>
<evidence type="ECO:0000256" key="2">
    <source>
        <dbReference type="ARBA" id="ARBA00022475"/>
    </source>
</evidence>
<feature type="transmembrane region" description="Helical" evidence="6">
    <location>
        <begin position="408"/>
        <end position="429"/>
    </location>
</feature>
<evidence type="ECO:0000256" key="3">
    <source>
        <dbReference type="ARBA" id="ARBA00022692"/>
    </source>
</evidence>
<dbReference type="PIRSF" id="PIRSF006060">
    <property type="entry name" value="AA_transporter"/>
    <property type="match status" value="1"/>
</dbReference>
<evidence type="ECO:0000313" key="7">
    <source>
        <dbReference type="EMBL" id="SMD10054.1"/>
    </source>
</evidence>
<feature type="transmembrane region" description="Helical" evidence="6">
    <location>
        <begin position="338"/>
        <end position="359"/>
    </location>
</feature>
<evidence type="ECO:0000313" key="8">
    <source>
        <dbReference type="Proteomes" id="UP000192674"/>
    </source>
</evidence>
<organism evidence="7 8">
    <name type="scientific">Kibdelosporangium aridum</name>
    <dbReference type="NCBI Taxonomy" id="2030"/>
    <lineage>
        <taxon>Bacteria</taxon>
        <taxon>Bacillati</taxon>
        <taxon>Actinomycetota</taxon>
        <taxon>Actinomycetes</taxon>
        <taxon>Pseudonocardiales</taxon>
        <taxon>Pseudonocardiaceae</taxon>
        <taxon>Kibdelosporangium</taxon>
    </lineage>
</organism>
<dbReference type="Proteomes" id="UP000192674">
    <property type="component" value="Unassembled WGS sequence"/>
</dbReference>
<evidence type="ECO:0000256" key="4">
    <source>
        <dbReference type="ARBA" id="ARBA00022989"/>
    </source>
</evidence>
<evidence type="ECO:0000256" key="5">
    <source>
        <dbReference type="ARBA" id="ARBA00023136"/>
    </source>
</evidence>
<proteinExistence type="predicted"/>
<dbReference type="Gene3D" id="1.20.1740.10">
    <property type="entry name" value="Amino acid/polyamine transporter I"/>
    <property type="match status" value="1"/>
</dbReference>
<evidence type="ECO:0000256" key="6">
    <source>
        <dbReference type="SAM" id="Phobius"/>
    </source>
</evidence>
<keyword evidence="2" id="KW-1003">Cell membrane</keyword>
<gene>
    <name evidence="7" type="ORF">SAMN05661093_04559</name>
</gene>
<dbReference type="GO" id="GO:0005886">
    <property type="term" value="C:plasma membrane"/>
    <property type="evidence" value="ECO:0007669"/>
    <property type="project" value="UniProtKB-SubCell"/>
</dbReference>
<keyword evidence="8" id="KW-1185">Reference proteome</keyword>
<reference evidence="7 8" key="1">
    <citation type="submission" date="2017-04" db="EMBL/GenBank/DDBJ databases">
        <authorList>
            <person name="Afonso C.L."/>
            <person name="Miller P.J."/>
            <person name="Scott M.A."/>
            <person name="Spackman E."/>
            <person name="Goraichik I."/>
            <person name="Dimitrov K.M."/>
            <person name="Suarez D.L."/>
            <person name="Swayne D.E."/>
        </authorList>
    </citation>
    <scope>NUCLEOTIDE SEQUENCE [LARGE SCALE GENOMIC DNA]</scope>
    <source>
        <strain evidence="7 8">DSM 43828</strain>
    </source>
</reference>
<dbReference type="EMBL" id="FWXV01000003">
    <property type="protein sequence ID" value="SMD10054.1"/>
    <property type="molecule type" value="Genomic_DNA"/>
</dbReference>
<dbReference type="PANTHER" id="PTHR42770">
    <property type="entry name" value="AMINO ACID TRANSPORTER-RELATED"/>
    <property type="match status" value="1"/>
</dbReference>
<dbReference type="AlphaFoldDB" id="A0A1W2EK44"/>
<feature type="transmembrane region" description="Helical" evidence="6">
    <location>
        <begin position="49"/>
        <end position="73"/>
    </location>
</feature>
<feature type="transmembrane region" description="Helical" evidence="6">
    <location>
        <begin position="441"/>
        <end position="458"/>
    </location>
</feature>
<dbReference type="InterPro" id="IPR002293">
    <property type="entry name" value="AA/rel_permease1"/>
</dbReference>
<feature type="transmembrane region" description="Helical" evidence="6">
    <location>
        <begin position="196"/>
        <end position="217"/>
    </location>
</feature>
<feature type="transmembrane region" description="Helical" evidence="6">
    <location>
        <begin position="94"/>
        <end position="116"/>
    </location>
</feature>
<evidence type="ECO:0000256" key="1">
    <source>
        <dbReference type="ARBA" id="ARBA00004651"/>
    </source>
</evidence>
<feature type="transmembrane region" description="Helical" evidence="6">
    <location>
        <begin position="17"/>
        <end position="37"/>
    </location>
</feature>
<feature type="transmembrane region" description="Helical" evidence="6">
    <location>
        <begin position="237"/>
        <end position="258"/>
    </location>
</feature>
<keyword evidence="3 6" id="KW-0812">Transmembrane</keyword>
<feature type="transmembrane region" description="Helical" evidence="6">
    <location>
        <begin position="162"/>
        <end position="184"/>
    </location>
</feature>
<dbReference type="GO" id="GO:0022857">
    <property type="term" value="F:transmembrane transporter activity"/>
    <property type="evidence" value="ECO:0007669"/>
    <property type="project" value="InterPro"/>
</dbReference>
<dbReference type="Pfam" id="PF13520">
    <property type="entry name" value="AA_permease_2"/>
    <property type="match status" value="1"/>
</dbReference>
<protein>
    <submittedName>
        <fullName evidence="7">Amino acid transporter</fullName>
    </submittedName>
</protein>
<comment type="subcellular location">
    <subcellularLocation>
        <location evidence="1">Cell membrane</location>
        <topology evidence="1">Multi-pass membrane protein</topology>
    </subcellularLocation>
</comment>
<sequence length="481" mass="49969">MVTSASSFTRGLAKPRLGVVQIVFFVVAASGPLYAIAGGISTTYAVTGIIGVPVAFIILAPILALFAVGYGVMSKHITNAGAFYPYVANGIGRPAGVAVSFVAVVAYNCIQIGVYGLFGWSVADFLKQKAGIDTPWWLWGLAILLVVGVLGAMRVDLNAKVLGVVLVLECATIVVIDLAGLLNPAEGNSLAPLDPANLFVTGVGAVFAFSVAVFTGFEGAATYGEETRDPARTVARATYVAIGLTAGLYAVSSLAMAVGVGPSQIVEQATLNGPGVFFGISGQHLGSTVTDVAYVLFLTSQFASLLSFHNAVARYFFALGREGVLPDALGRTNRRNGSPIVGSLTQSVTALVVVSGFAIAGREPIFELFTWLGVTASTGVVLIMIMVSISVIMFFRGRGGPETVWQRVIAPGLAAVLLTAIFVLILANFDVLVGTEEDSPLRWILPGLLLLAAIAGFVRSVVLRRSKPAVYAKVGGIGGIH</sequence>
<keyword evidence="5 6" id="KW-0472">Membrane</keyword>
<accession>A0A1W2EK44</accession>
<dbReference type="InterPro" id="IPR050367">
    <property type="entry name" value="APC_superfamily"/>
</dbReference>
<dbReference type="PANTHER" id="PTHR42770:SF16">
    <property type="entry name" value="AMINO ACID PERMEASE"/>
    <property type="match status" value="1"/>
</dbReference>
<keyword evidence="4 6" id="KW-1133">Transmembrane helix</keyword>